<keyword evidence="2" id="KW-1185">Reference proteome</keyword>
<proteinExistence type="predicted"/>
<evidence type="ECO:0000313" key="1">
    <source>
        <dbReference type="EMBL" id="KAL3852100.1"/>
    </source>
</evidence>
<comment type="caution">
    <text evidence="1">The sequence shown here is derived from an EMBL/GenBank/DDBJ whole genome shotgun (WGS) entry which is preliminary data.</text>
</comment>
<dbReference type="Proteomes" id="UP001634394">
    <property type="component" value="Unassembled WGS sequence"/>
</dbReference>
<dbReference type="EMBL" id="JBJQND010000015">
    <property type="protein sequence ID" value="KAL3852100.1"/>
    <property type="molecule type" value="Genomic_DNA"/>
</dbReference>
<sequence>MMLALSFVPVNDVVASFDDLMDASPEKIVPLAGDWEDTYIGRRRRNRRANPRFAVEMWNLHDRVNENLPRTNNSVEAWHRAN</sequence>
<reference evidence="1 2" key="1">
    <citation type="submission" date="2024-11" db="EMBL/GenBank/DDBJ databases">
        <title>Chromosome-level genome assembly of the freshwater bivalve Anodonta woodiana.</title>
        <authorList>
            <person name="Chen X."/>
        </authorList>
    </citation>
    <scope>NUCLEOTIDE SEQUENCE [LARGE SCALE GENOMIC DNA]</scope>
    <source>
        <strain evidence="1">MN2024</strain>
        <tissue evidence="1">Gills</tissue>
    </source>
</reference>
<accession>A0ABD3UV01</accession>
<name>A0ABD3UV01_SINWO</name>
<dbReference type="AlphaFoldDB" id="A0ABD3UV01"/>
<protein>
    <submittedName>
        <fullName evidence="1">Uncharacterized protein</fullName>
    </submittedName>
</protein>
<evidence type="ECO:0000313" key="2">
    <source>
        <dbReference type="Proteomes" id="UP001634394"/>
    </source>
</evidence>
<gene>
    <name evidence="1" type="ORF">ACJMK2_015786</name>
</gene>
<organism evidence="1 2">
    <name type="scientific">Sinanodonta woodiana</name>
    <name type="common">Chinese pond mussel</name>
    <name type="synonym">Anodonta woodiana</name>
    <dbReference type="NCBI Taxonomy" id="1069815"/>
    <lineage>
        <taxon>Eukaryota</taxon>
        <taxon>Metazoa</taxon>
        <taxon>Spiralia</taxon>
        <taxon>Lophotrochozoa</taxon>
        <taxon>Mollusca</taxon>
        <taxon>Bivalvia</taxon>
        <taxon>Autobranchia</taxon>
        <taxon>Heteroconchia</taxon>
        <taxon>Palaeoheterodonta</taxon>
        <taxon>Unionida</taxon>
        <taxon>Unionoidea</taxon>
        <taxon>Unionidae</taxon>
        <taxon>Unioninae</taxon>
        <taxon>Sinanodonta</taxon>
    </lineage>
</organism>